<dbReference type="Proteomes" id="UP000225706">
    <property type="component" value="Unassembled WGS sequence"/>
</dbReference>
<name>A0A2B4S521_STYPI</name>
<dbReference type="PANTHER" id="PTHR45774">
    <property type="entry name" value="BTB/POZ DOMAIN-CONTAINING"/>
    <property type="match status" value="1"/>
</dbReference>
<evidence type="ECO:0000256" key="1">
    <source>
        <dbReference type="ARBA" id="ARBA00004496"/>
    </source>
</evidence>
<dbReference type="InterPro" id="IPR011333">
    <property type="entry name" value="SKP1/BTB/POZ_sf"/>
</dbReference>
<evidence type="ECO:0000259" key="3">
    <source>
        <dbReference type="PROSITE" id="PS50097"/>
    </source>
</evidence>
<proteinExistence type="predicted"/>
<dbReference type="InterPro" id="IPR011705">
    <property type="entry name" value="BACK"/>
</dbReference>
<dbReference type="SMART" id="SM00225">
    <property type="entry name" value="BTB"/>
    <property type="match status" value="1"/>
</dbReference>
<evidence type="ECO:0000313" key="5">
    <source>
        <dbReference type="Proteomes" id="UP000225706"/>
    </source>
</evidence>
<dbReference type="OrthoDB" id="45365at2759"/>
<dbReference type="GO" id="GO:0022008">
    <property type="term" value="P:neurogenesis"/>
    <property type="evidence" value="ECO:0007669"/>
    <property type="project" value="TreeGrafter"/>
</dbReference>
<dbReference type="Pfam" id="PF08005">
    <property type="entry name" value="PHR"/>
    <property type="match status" value="1"/>
</dbReference>
<dbReference type="EMBL" id="LSMT01000193">
    <property type="protein sequence ID" value="PFX23900.1"/>
    <property type="molecule type" value="Genomic_DNA"/>
</dbReference>
<organism evidence="4 5">
    <name type="scientific">Stylophora pistillata</name>
    <name type="common">Smooth cauliflower coral</name>
    <dbReference type="NCBI Taxonomy" id="50429"/>
    <lineage>
        <taxon>Eukaryota</taxon>
        <taxon>Metazoa</taxon>
        <taxon>Cnidaria</taxon>
        <taxon>Anthozoa</taxon>
        <taxon>Hexacorallia</taxon>
        <taxon>Scleractinia</taxon>
        <taxon>Astrocoeniina</taxon>
        <taxon>Pocilloporidae</taxon>
        <taxon>Stylophora</taxon>
    </lineage>
</organism>
<dbReference type="InterPro" id="IPR000210">
    <property type="entry name" value="BTB/POZ_dom"/>
</dbReference>
<keyword evidence="2" id="KW-0963">Cytoplasm</keyword>
<gene>
    <name evidence="4" type="primary">Btbd6</name>
    <name evidence="4" type="ORF">AWC38_SpisGene11522</name>
</gene>
<dbReference type="PANTHER" id="PTHR45774:SF3">
    <property type="entry name" value="BTB (POZ) DOMAIN-CONTAINING 2B-RELATED"/>
    <property type="match status" value="1"/>
</dbReference>
<feature type="domain" description="BTB" evidence="3">
    <location>
        <begin position="21"/>
        <end position="78"/>
    </location>
</feature>
<comment type="caution">
    <text evidence="4">The sequence shown here is derived from an EMBL/GenBank/DDBJ whole genome shotgun (WGS) entry which is preliminary data.</text>
</comment>
<protein>
    <submittedName>
        <fullName evidence="4">BTB/POZ domain-containing protein 6</fullName>
    </submittedName>
</protein>
<sequence length="419" mass="46722">MIGHCITLRQIREGHESETKQVIPAHKFVLSISSPVFEAMFYGELAESKDSIELPDCEYESLLELFRFIYSDEVNLSGSNVMGVLYLAKKYMVPSLAKTCMAYLEKNLDPSNVFNILPSAEKYEERILVEQCWKVIDDETEAAIKSDGFAAIERSLVEAVVRRDTLKVKEVDLFKAVDFWATKKCEEKGLSADGSEKRRILGDRIVKGTRYPGMTSQEFVGVVLDCKILTQDETIGIMKYLHSLLDTVLGFPVNNRTGRKGLVYHCSRFGSMDESGAGIVRTSSKDDCLKFTVDKNISLRGVTLCGSENSKYFVTVKVKKEVSGKLRVSKSAEVNSELIRSGPVPYYGFRVMFESPIFIENGFVFLIESSISGASTCFGKSGKNSVISSGVKFNFLTCCSRKGTTVDEGQYSEFLFSVT</sequence>
<dbReference type="InterPro" id="IPR012983">
    <property type="entry name" value="PHR"/>
</dbReference>
<dbReference type="SMART" id="SM00875">
    <property type="entry name" value="BACK"/>
    <property type="match status" value="1"/>
</dbReference>
<dbReference type="Pfam" id="PF07707">
    <property type="entry name" value="BACK"/>
    <property type="match status" value="1"/>
</dbReference>
<evidence type="ECO:0000313" key="4">
    <source>
        <dbReference type="EMBL" id="PFX23900.1"/>
    </source>
</evidence>
<dbReference type="Gene3D" id="3.30.710.10">
    <property type="entry name" value="Potassium Channel Kv1.1, Chain A"/>
    <property type="match status" value="1"/>
</dbReference>
<keyword evidence="5" id="KW-1185">Reference proteome</keyword>
<dbReference type="SUPFAM" id="SSF54695">
    <property type="entry name" value="POZ domain"/>
    <property type="match status" value="1"/>
</dbReference>
<reference evidence="5" key="1">
    <citation type="journal article" date="2017" name="bioRxiv">
        <title>Comparative analysis of the genomes of Stylophora pistillata and Acropora digitifera provides evidence for extensive differences between species of corals.</title>
        <authorList>
            <person name="Voolstra C.R."/>
            <person name="Li Y."/>
            <person name="Liew Y.J."/>
            <person name="Baumgarten S."/>
            <person name="Zoccola D."/>
            <person name="Flot J.-F."/>
            <person name="Tambutte S."/>
            <person name="Allemand D."/>
            <person name="Aranda M."/>
        </authorList>
    </citation>
    <scope>NUCLEOTIDE SEQUENCE [LARGE SCALE GENOMIC DNA]</scope>
</reference>
<dbReference type="Pfam" id="PF00651">
    <property type="entry name" value="BTB"/>
    <property type="match status" value="1"/>
</dbReference>
<dbReference type="Gene3D" id="2.60.120.820">
    <property type="entry name" value="PHR domain"/>
    <property type="match status" value="1"/>
</dbReference>
<evidence type="ECO:0000256" key="2">
    <source>
        <dbReference type="ARBA" id="ARBA00022490"/>
    </source>
</evidence>
<accession>A0A2B4S521</accession>
<dbReference type="GO" id="GO:0005829">
    <property type="term" value="C:cytosol"/>
    <property type="evidence" value="ECO:0007669"/>
    <property type="project" value="TreeGrafter"/>
</dbReference>
<dbReference type="PROSITE" id="PS50097">
    <property type="entry name" value="BTB"/>
    <property type="match status" value="1"/>
</dbReference>
<dbReference type="Gene3D" id="1.25.40.420">
    <property type="match status" value="1"/>
</dbReference>
<comment type="subcellular location">
    <subcellularLocation>
        <location evidence="1">Cytoplasm</location>
    </subcellularLocation>
</comment>
<dbReference type="AlphaFoldDB" id="A0A2B4S521"/>
<dbReference type="InterPro" id="IPR038648">
    <property type="entry name" value="PHR_sf"/>
</dbReference>